<feature type="region of interest" description="Disordered" evidence="1">
    <location>
        <begin position="113"/>
        <end position="161"/>
    </location>
</feature>
<evidence type="ECO:0000313" key="2">
    <source>
        <dbReference type="EMBL" id="KAI5319650.1"/>
    </source>
</evidence>
<organism evidence="2 3">
    <name type="scientific">Prunus dulcis</name>
    <name type="common">Almond</name>
    <name type="synonym">Amygdalus dulcis</name>
    <dbReference type="NCBI Taxonomy" id="3755"/>
    <lineage>
        <taxon>Eukaryota</taxon>
        <taxon>Viridiplantae</taxon>
        <taxon>Streptophyta</taxon>
        <taxon>Embryophyta</taxon>
        <taxon>Tracheophyta</taxon>
        <taxon>Spermatophyta</taxon>
        <taxon>Magnoliopsida</taxon>
        <taxon>eudicotyledons</taxon>
        <taxon>Gunneridae</taxon>
        <taxon>Pentapetalae</taxon>
        <taxon>rosids</taxon>
        <taxon>fabids</taxon>
        <taxon>Rosales</taxon>
        <taxon>Rosaceae</taxon>
        <taxon>Amygdaloideae</taxon>
        <taxon>Amygdaleae</taxon>
        <taxon>Prunus</taxon>
    </lineage>
</organism>
<evidence type="ECO:0000256" key="1">
    <source>
        <dbReference type="SAM" id="MobiDB-lite"/>
    </source>
</evidence>
<dbReference type="EMBL" id="JAJFAZ020000007">
    <property type="protein sequence ID" value="KAI5319650.1"/>
    <property type="molecule type" value="Genomic_DNA"/>
</dbReference>
<reference evidence="2 3" key="1">
    <citation type="journal article" date="2022" name="G3 (Bethesda)">
        <title>Whole-genome sequence and methylome profiling of the almond [Prunus dulcis (Mill.) D.A. Webb] cultivar 'Nonpareil'.</title>
        <authorList>
            <person name="D'Amico-Willman K.M."/>
            <person name="Ouma W.Z."/>
            <person name="Meulia T."/>
            <person name="Sideli G.M."/>
            <person name="Gradziel T.M."/>
            <person name="Fresnedo-Ramirez J."/>
        </authorList>
    </citation>
    <scope>NUCLEOTIDE SEQUENCE [LARGE SCALE GENOMIC DNA]</scope>
    <source>
        <strain evidence="2">Clone GOH B32 T37-40</strain>
    </source>
</reference>
<protein>
    <submittedName>
        <fullName evidence="2">Uncharacterized protein</fullName>
    </submittedName>
</protein>
<sequence>MPLSNTKTFVKGIGVAELRPRAAEGTWIVHAKSLSPILHSPNSQAFTSASFTSTSHNQPDSSSLSPSFSRSGSSVEHKLISDLDGCDNLSQVKEVHAHLLRHGLKPVLLRPHQARPHAHEARRPSGRVSAPRLPTGQVPEPISLDGYDSRVHSSGDPVRRR</sequence>
<gene>
    <name evidence="2" type="ORF">L3X38_039358</name>
</gene>
<evidence type="ECO:0000313" key="3">
    <source>
        <dbReference type="Proteomes" id="UP001054821"/>
    </source>
</evidence>
<dbReference type="AlphaFoldDB" id="A0AAD4V6U5"/>
<dbReference type="Proteomes" id="UP001054821">
    <property type="component" value="Chromosome 7"/>
</dbReference>
<feature type="region of interest" description="Disordered" evidence="1">
    <location>
        <begin position="49"/>
        <end position="72"/>
    </location>
</feature>
<keyword evidence="3" id="KW-1185">Reference proteome</keyword>
<comment type="caution">
    <text evidence="2">The sequence shown here is derived from an EMBL/GenBank/DDBJ whole genome shotgun (WGS) entry which is preliminary data.</text>
</comment>
<accession>A0AAD4V6U5</accession>
<name>A0AAD4V6U5_PRUDU</name>
<proteinExistence type="predicted"/>